<dbReference type="InterPro" id="IPR036236">
    <property type="entry name" value="Znf_C2H2_sf"/>
</dbReference>
<dbReference type="PANTHER" id="PTHR24394:SF55">
    <property type="entry name" value="ZINC FINGER PROTEIN 131"/>
    <property type="match status" value="1"/>
</dbReference>
<dbReference type="FunFam" id="3.30.710.10:FF:000041">
    <property type="entry name" value="Zinc finger protein 131"/>
    <property type="match status" value="1"/>
</dbReference>
<dbReference type="FunFam" id="3.30.160.60:FF:000498">
    <property type="entry name" value="Putative zinc finger protein 131"/>
    <property type="match status" value="1"/>
</dbReference>
<evidence type="ECO:0000256" key="2">
    <source>
        <dbReference type="ARBA" id="ARBA00022723"/>
    </source>
</evidence>
<feature type="domain" description="C2H2-type" evidence="9">
    <location>
        <begin position="285"/>
        <end position="313"/>
    </location>
</feature>
<comment type="subcellular location">
    <subcellularLocation>
        <location evidence="1">Nucleus</location>
    </subcellularLocation>
</comment>
<evidence type="ECO:0000313" key="11">
    <source>
        <dbReference type="Proteomes" id="UP000261620"/>
    </source>
</evidence>
<feature type="domain" description="C2H2-type" evidence="9">
    <location>
        <begin position="417"/>
        <end position="445"/>
    </location>
</feature>
<dbReference type="SUPFAM" id="SSF54695">
    <property type="entry name" value="POZ domain"/>
    <property type="match status" value="1"/>
</dbReference>
<dbReference type="FunFam" id="3.30.160.60:FF:000870">
    <property type="entry name" value="zinc finger protein 197 isoform X1"/>
    <property type="match status" value="1"/>
</dbReference>
<dbReference type="GO" id="GO:0005634">
    <property type="term" value="C:nucleus"/>
    <property type="evidence" value="ECO:0007669"/>
    <property type="project" value="UniProtKB-SubCell"/>
</dbReference>
<dbReference type="InterPro" id="IPR000210">
    <property type="entry name" value="BTB/POZ_dom"/>
</dbReference>
<dbReference type="AlphaFoldDB" id="A0A3Q3VKF8"/>
<dbReference type="Pfam" id="PF00096">
    <property type="entry name" value="zf-C2H2"/>
    <property type="match status" value="3"/>
</dbReference>
<reference evidence="10" key="2">
    <citation type="submission" date="2025-09" db="UniProtKB">
        <authorList>
            <consortium name="Ensembl"/>
        </authorList>
    </citation>
    <scope>IDENTIFICATION</scope>
</reference>
<dbReference type="STRING" id="94237.ENSMMOP00000001531"/>
<feature type="domain" description="C2H2-type" evidence="9">
    <location>
        <begin position="353"/>
        <end position="383"/>
    </location>
</feature>
<name>A0A3Q3VKF8_MOLML</name>
<evidence type="ECO:0000259" key="8">
    <source>
        <dbReference type="PROSITE" id="PS50097"/>
    </source>
</evidence>
<feature type="domain" description="BTB" evidence="8">
    <location>
        <begin position="35"/>
        <end position="99"/>
    </location>
</feature>
<dbReference type="GO" id="GO:0000981">
    <property type="term" value="F:DNA-binding transcription factor activity, RNA polymerase II-specific"/>
    <property type="evidence" value="ECO:0007669"/>
    <property type="project" value="TreeGrafter"/>
</dbReference>
<evidence type="ECO:0000256" key="1">
    <source>
        <dbReference type="ARBA" id="ARBA00004123"/>
    </source>
</evidence>
<dbReference type="SUPFAM" id="SSF57667">
    <property type="entry name" value="beta-beta-alpha zinc fingers"/>
    <property type="match status" value="3"/>
</dbReference>
<accession>A0A3Q3VKF8</accession>
<feature type="domain" description="C2H2-type" evidence="9">
    <location>
        <begin position="255"/>
        <end position="282"/>
    </location>
</feature>
<dbReference type="PROSITE" id="PS50157">
    <property type="entry name" value="ZINC_FINGER_C2H2_2"/>
    <property type="match status" value="6"/>
</dbReference>
<dbReference type="Proteomes" id="UP000261620">
    <property type="component" value="Unplaced"/>
</dbReference>
<keyword evidence="6" id="KW-0539">Nucleus</keyword>
<dbReference type="SMART" id="SM00225">
    <property type="entry name" value="BTB"/>
    <property type="match status" value="1"/>
</dbReference>
<dbReference type="Gene3D" id="3.30.160.60">
    <property type="entry name" value="Classic Zinc Finger"/>
    <property type="match status" value="5"/>
</dbReference>
<evidence type="ECO:0000256" key="7">
    <source>
        <dbReference type="PROSITE-ProRule" id="PRU00042"/>
    </source>
</evidence>
<dbReference type="Ensembl" id="ENSMMOT00000001560.1">
    <property type="protein sequence ID" value="ENSMMOP00000001531.1"/>
    <property type="gene ID" value="ENSMMOG00000001237.1"/>
</dbReference>
<organism evidence="10 11">
    <name type="scientific">Mola mola</name>
    <name type="common">Ocean sunfish</name>
    <name type="synonym">Tetraodon mola</name>
    <dbReference type="NCBI Taxonomy" id="94237"/>
    <lineage>
        <taxon>Eukaryota</taxon>
        <taxon>Metazoa</taxon>
        <taxon>Chordata</taxon>
        <taxon>Craniata</taxon>
        <taxon>Vertebrata</taxon>
        <taxon>Euteleostomi</taxon>
        <taxon>Actinopterygii</taxon>
        <taxon>Neopterygii</taxon>
        <taxon>Teleostei</taxon>
        <taxon>Neoteleostei</taxon>
        <taxon>Acanthomorphata</taxon>
        <taxon>Eupercaria</taxon>
        <taxon>Tetraodontiformes</taxon>
        <taxon>Molidae</taxon>
        <taxon>Mola</taxon>
    </lineage>
</organism>
<evidence type="ECO:0000256" key="3">
    <source>
        <dbReference type="ARBA" id="ARBA00022737"/>
    </source>
</evidence>
<feature type="domain" description="C2H2-type" evidence="9">
    <location>
        <begin position="389"/>
        <end position="416"/>
    </location>
</feature>
<dbReference type="Pfam" id="PF00651">
    <property type="entry name" value="BTB"/>
    <property type="match status" value="1"/>
</dbReference>
<dbReference type="Gene3D" id="3.30.710.10">
    <property type="entry name" value="Potassium Channel Kv1.1, Chain A"/>
    <property type="match status" value="1"/>
</dbReference>
<evidence type="ECO:0000256" key="4">
    <source>
        <dbReference type="ARBA" id="ARBA00022771"/>
    </source>
</evidence>
<dbReference type="InterPro" id="IPR011333">
    <property type="entry name" value="SKP1/BTB/POZ_sf"/>
</dbReference>
<keyword evidence="3" id="KW-0677">Repeat</keyword>
<reference evidence="10" key="1">
    <citation type="submission" date="2025-08" db="UniProtKB">
        <authorList>
            <consortium name="Ensembl"/>
        </authorList>
    </citation>
    <scope>IDENTIFICATION</scope>
</reference>
<dbReference type="SMART" id="SM00355">
    <property type="entry name" value="ZnF_C2H2"/>
    <property type="match status" value="6"/>
</dbReference>
<dbReference type="Pfam" id="PF12874">
    <property type="entry name" value="zf-met"/>
    <property type="match status" value="2"/>
</dbReference>
<evidence type="ECO:0000256" key="5">
    <source>
        <dbReference type="ARBA" id="ARBA00022833"/>
    </source>
</evidence>
<keyword evidence="2" id="KW-0479">Metal-binding</keyword>
<dbReference type="InterPro" id="IPR013087">
    <property type="entry name" value="Znf_C2H2_type"/>
</dbReference>
<proteinExistence type="predicted"/>
<keyword evidence="5" id="KW-0862">Zinc</keyword>
<evidence type="ECO:0000259" key="9">
    <source>
        <dbReference type="PROSITE" id="PS50157"/>
    </source>
</evidence>
<evidence type="ECO:0000256" key="6">
    <source>
        <dbReference type="ARBA" id="ARBA00023242"/>
    </source>
</evidence>
<keyword evidence="11" id="KW-1185">Reference proteome</keyword>
<dbReference type="PROSITE" id="PS50097">
    <property type="entry name" value="BTB"/>
    <property type="match status" value="1"/>
</dbReference>
<dbReference type="GO" id="GO:0008270">
    <property type="term" value="F:zinc ion binding"/>
    <property type="evidence" value="ECO:0007669"/>
    <property type="project" value="UniProtKB-KW"/>
</dbReference>
<sequence>PSVEGEVFTGNNEYPAHYKVMLDKLNEQRQLDQFTDITLIVDGHQFRAHKAVLAACSQFFHKFFQDFTQEPLVEIEGVSNTAFSHLMEFTYTATLAVAGEEEAYDVWKAAEYLQMQEAIKALNNTKINDNPSLAAKNKGKKRKIAETSNVITETLPSVEGEQVEIEVIGEGAIEVEAAELEEVVDIAKNTPDGSDDSALALLADITSKYQHGESTLQVIKKGGEMVYQEETVMASKVLENVEVVEVQISQVDNMFRCNKCDRSFKLYYHLKQHLKTHLGSLEKPHVCNHCGKAYTREGALKQHISTFHFYAEELSCNQKPQKKVHVCEYCKKHFDHFGHFKEHLRKHTGEKPYECPDCHERFARNSTLKCHMAACQNGAGAKKGRKKLYECQVCSSVFNSWDQFKDHLVSHTGVKPNHCTMCDMWFTNPKELKSHLKLVHLAEDNKSAEEMVITESAAAAALTITTHSIEGAETVLLDDGIQVENVTVEPVDVMEMEETATVVVEDGGVAEMCEEDVERLKQAGVQIQVVHVTTSEIDGQQVLNSQVEVGMEAEMVNVEVAEQAVVV</sequence>
<dbReference type="PROSITE" id="PS00028">
    <property type="entry name" value="ZINC_FINGER_C2H2_1"/>
    <property type="match status" value="5"/>
</dbReference>
<feature type="domain" description="C2H2-type" evidence="9">
    <location>
        <begin position="325"/>
        <end position="352"/>
    </location>
</feature>
<dbReference type="PANTHER" id="PTHR24394">
    <property type="entry name" value="ZINC FINGER PROTEIN"/>
    <property type="match status" value="1"/>
</dbReference>
<evidence type="ECO:0000313" key="10">
    <source>
        <dbReference type="Ensembl" id="ENSMMOP00000001531.1"/>
    </source>
</evidence>
<protein>
    <submittedName>
        <fullName evidence="10">Uncharacterized protein</fullName>
    </submittedName>
</protein>
<keyword evidence="4 7" id="KW-0863">Zinc-finger</keyword>